<dbReference type="InterPro" id="IPR043502">
    <property type="entry name" value="DNA/RNA_pol_sf"/>
</dbReference>
<evidence type="ECO:0000313" key="3">
    <source>
        <dbReference type="EMBL" id="NEX23807.1"/>
    </source>
</evidence>
<reference evidence="4" key="1">
    <citation type="journal article" date="2020" name="Microbiol. Resour. Announc.">
        <title>Draft Genome Sequences of Thiorhodococcus mannitoliphagus and Thiorhodococcus minor, Purple Sulfur Photosynthetic Bacteria in the Gammaproteobacterial Family Chromatiaceae.</title>
        <authorList>
            <person name="Aviles F.A."/>
            <person name="Meyer T.E."/>
            <person name="Kyndt J.A."/>
        </authorList>
    </citation>
    <scope>NUCLEOTIDE SEQUENCE [LARGE SCALE GENOMIC DNA]</scope>
    <source>
        <strain evidence="4">DSM 18266</strain>
    </source>
</reference>
<sequence length="241" mass="27305">MTTKPFVIPKRLVWEAYQRVKANQGSAGIDAVSIDAFDEDRNSHLYRIWNRLSSGSYFPPPVKAVPIPKKTGGMRMLGVPTVGDRIAQTAAAMVLEPLLEPVFHSDSYGYRPGQSAHEALAVTRQRCWQFDWVLEYDIRALFDEIDHPLLLKALHHHCDERWVLLHVERWLTAPIQGPDGAVKVRTKGVPQGGPLSLILANLFLHYALDHWLERHHPDRAHSQFSVSCRGGYEGCICHSFQ</sequence>
<keyword evidence="4" id="KW-1185">Reference proteome</keyword>
<reference evidence="3 4" key="2">
    <citation type="submission" date="2020-02" db="EMBL/GenBank/DDBJ databases">
        <title>Genome sequences of Thiorhodococcus mannitoliphagus and Thiorhodococcus minor, purple sulfur photosynthetic bacteria in the gammaproteobacterial family, Chromatiaceae.</title>
        <authorList>
            <person name="Aviles F.A."/>
            <person name="Meyer T.E."/>
            <person name="Kyndt J.A."/>
        </authorList>
    </citation>
    <scope>NUCLEOTIDE SEQUENCE [LARGE SCALE GENOMIC DNA]</scope>
    <source>
        <strain evidence="3 4">DSM 18266</strain>
    </source>
</reference>
<dbReference type="Proteomes" id="UP000471640">
    <property type="component" value="Unassembled WGS sequence"/>
</dbReference>
<gene>
    <name evidence="3" type="ORF">G3480_26695</name>
</gene>
<dbReference type="CDD" id="cd01651">
    <property type="entry name" value="RT_G2_intron"/>
    <property type="match status" value="1"/>
</dbReference>
<dbReference type="PANTHER" id="PTHR34047:SF3">
    <property type="entry name" value="BLR2052 PROTEIN"/>
    <property type="match status" value="1"/>
</dbReference>
<evidence type="ECO:0000256" key="1">
    <source>
        <dbReference type="ARBA" id="ARBA00034120"/>
    </source>
</evidence>
<protein>
    <recommendedName>
        <fullName evidence="2">Reverse transcriptase domain-containing protein</fullName>
    </recommendedName>
</protein>
<dbReference type="Pfam" id="PF00078">
    <property type="entry name" value="RVT_1"/>
    <property type="match status" value="1"/>
</dbReference>
<accession>A0A6P1DZS3</accession>
<dbReference type="InterPro" id="IPR000477">
    <property type="entry name" value="RT_dom"/>
</dbReference>
<dbReference type="EMBL" id="JAAIJR010000332">
    <property type="protein sequence ID" value="NEX23807.1"/>
    <property type="molecule type" value="Genomic_DNA"/>
</dbReference>
<dbReference type="InterPro" id="IPR051083">
    <property type="entry name" value="GrpII_Intron_Splice-Mob/Def"/>
</dbReference>
<dbReference type="SUPFAM" id="SSF56672">
    <property type="entry name" value="DNA/RNA polymerases"/>
    <property type="match status" value="1"/>
</dbReference>
<name>A0A6P1DZS3_9GAMM</name>
<evidence type="ECO:0000313" key="4">
    <source>
        <dbReference type="Proteomes" id="UP000471640"/>
    </source>
</evidence>
<comment type="similarity">
    <text evidence="1">Belongs to the bacterial reverse transcriptase family.</text>
</comment>
<proteinExistence type="inferred from homology"/>
<organism evidence="3 4">
    <name type="scientific">Thiorhodococcus mannitoliphagus</name>
    <dbReference type="NCBI Taxonomy" id="329406"/>
    <lineage>
        <taxon>Bacteria</taxon>
        <taxon>Pseudomonadati</taxon>
        <taxon>Pseudomonadota</taxon>
        <taxon>Gammaproteobacteria</taxon>
        <taxon>Chromatiales</taxon>
        <taxon>Chromatiaceae</taxon>
        <taxon>Thiorhodococcus</taxon>
    </lineage>
</organism>
<dbReference type="PROSITE" id="PS50878">
    <property type="entry name" value="RT_POL"/>
    <property type="match status" value="1"/>
</dbReference>
<dbReference type="PANTHER" id="PTHR34047">
    <property type="entry name" value="NUCLEAR INTRON MATURASE 1, MITOCHONDRIAL-RELATED"/>
    <property type="match status" value="1"/>
</dbReference>
<feature type="domain" description="Reverse transcriptase" evidence="2">
    <location>
        <begin position="48"/>
        <end position="241"/>
    </location>
</feature>
<dbReference type="AlphaFoldDB" id="A0A6P1DZS3"/>
<dbReference type="RefSeq" id="WP_164657214.1">
    <property type="nucleotide sequence ID" value="NZ_JAAIJR010000332.1"/>
</dbReference>
<comment type="caution">
    <text evidence="3">The sequence shown here is derived from an EMBL/GenBank/DDBJ whole genome shotgun (WGS) entry which is preliminary data.</text>
</comment>
<evidence type="ECO:0000259" key="2">
    <source>
        <dbReference type="PROSITE" id="PS50878"/>
    </source>
</evidence>